<protein>
    <recommendedName>
        <fullName evidence="1">MEDS domain-containing protein</fullName>
    </recommendedName>
</protein>
<dbReference type="EMBL" id="BOOR01000014">
    <property type="protein sequence ID" value="GII54120.1"/>
    <property type="molecule type" value="Genomic_DNA"/>
</dbReference>
<keyword evidence="3" id="KW-1185">Reference proteome</keyword>
<dbReference type="AlphaFoldDB" id="A0A8J3VBR4"/>
<dbReference type="Pfam" id="PF14417">
    <property type="entry name" value="MEDS"/>
    <property type="match status" value="1"/>
</dbReference>
<dbReference type="InterPro" id="IPR047718">
    <property type="entry name" value="RsbA-like_anti_sig"/>
</dbReference>
<dbReference type="Gene3D" id="3.30.565.10">
    <property type="entry name" value="Histidine kinase-like ATPase, C-terminal domain"/>
    <property type="match status" value="1"/>
</dbReference>
<gene>
    <name evidence="2" type="ORF">Pth03_25090</name>
</gene>
<organism evidence="2 3">
    <name type="scientific">Planotetraspora thailandica</name>
    <dbReference type="NCBI Taxonomy" id="487172"/>
    <lineage>
        <taxon>Bacteria</taxon>
        <taxon>Bacillati</taxon>
        <taxon>Actinomycetota</taxon>
        <taxon>Actinomycetes</taxon>
        <taxon>Streptosporangiales</taxon>
        <taxon>Streptosporangiaceae</taxon>
        <taxon>Planotetraspora</taxon>
    </lineage>
</organism>
<proteinExistence type="predicted"/>
<dbReference type="Proteomes" id="UP000605992">
    <property type="component" value="Unassembled WGS sequence"/>
</dbReference>
<evidence type="ECO:0000313" key="3">
    <source>
        <dbReference type="Proteomes" id="UP000605992"/>
    </source>
</evidence>
<reference evidence="2" key="1">
    <citation type="submission" date="2021-01" db="EMBL/GenBank/DDBJ databases">
        <title>Whole genome shotgun sequence of Planotetraspora thailandica NBRC 104271.</title>
        <authorList>
            <person name="Komaki H."/>
            <person name="Tamura T."/>
        </authorList>
    </citation>
    <scope>NUCLEOTIDE SEQUENCE</scope>
    <source>
        <strain evidence="2">NBRC 104271</strain>
    </source>
</reference>
<dbReference type="RefSeq" id="WP_203944366.1">
    <property type="nucleotide sequence ID" value="NZ_BOOR01000014.1"/>
</dbReference>
<dbReference type="InterPro" id="IPR036890">
    <property type="entry name" value="HATPase_C_sf"/>
</dbReference>
<accession>A0A8J3VBR4</accession>
<evidence type="ECO:0000313" key="2">
    <source>
        <dbReference type="EMBL" id="GII54120.1"/>
    </source>
</evidence>
<feature type="domain" description="MEDS" evidence="1">
    <location>
        <begin position="3"/>
        <end position="146"/>
    </location>
</feature>
<dbReference type="InterPro" id="IPR025847">
    <property type="entry name" value="MEDS_domain"/>
</dbReference>
<name>A0A8J3VBR4_9ACTN</name>
<dbReference type="NCBIfam" id="NF041045">
    <property type="entry name" value="RsbA_anti_sig"/>
    <property type="match status" value="1"/>
</dbReference>
<evidence type="ECO:0000259" key="1">
    <source>
        <dbReference type="Pfam" id="PF14417"/>
    </source>
</evidence>
<sequence>MIHQACLYGSDEEFLGMAVPFVLDGLAGGEPVLVTTTSRNLELLGETLGDDAGRVDHAETAYFGRRPAQRVTAFVRYWRRNSGRGRVRVLAEPVWQGRSTRDVLAWTRMESALNLLLAGTGIWMICPYDTRTAGAGVAGNALRTHPLVGSDGRIGRPCPGYAEPLAFLGECDAEPLPAVPYGAAGSDITDLSDVRRFVGGQARQRGLSEERAALLAVAAHEAARYLGAPLTASVWESFGALVCDLRRAGAPYAMDPLAGFLPPGPDERPGDGLWVARQLCDHVDMRSAGAKCLVRLQVAGPRLQEGQ</sequence>
<comment type="caution">
    <text evidence="2">The sequence shown here is derived from an EMBL/GenBank/DDBJ whole genome shotgun (WGS) entry which is preliminary data.</text>
</comment>